<name>A0A368XRP0_9BACI</name>
<sequence length="87" mass="9864">MRFIGVDPASKTEFVALDESVQVLKAKELTGIGDKDPKRMITLIFDIMQHIKKMTLSVLKVLHLIHKRQCLPVACITVLRMNSSEED</sequence>
<evidence type="ECO:0000313" key="2">
    <source>
        <dbReference type="Proteomes" id="UP000252585"/>
    </source>
</evidence>
<dbReference type="AlphaFoldDB" id="A0A368XRP0"/>
<dbReference type="EMBL" id="QPJJ01000006">
    <property type="protein sequence ID" value="RCW70631.1"/>
    <property type="molecule type" value="Genomic_DNA"/>
</dbReference>
<dbReference type="Proteomes" id="UP000252585">
    <property type="component" value="Unassembled WGS sequence"/>
</dbReference>
<keyword evidence="2" id="KW-1185">Reference proteome</keyword>
<gene>
    <name evidence="1" type="ORF">DFR57_10628</name>
</gene>
<reference evidence="1 2" key="1">
    <citation type="submission" date="2018-07" db="EMBL/GenBank/DDBJ databases">
        <title>Genomic Encyclopedia of Type Strains, Phase IV (KMG-IV): sequencing the most valuable type-strain genomes for metagenomic binning, comparative biology and taxonomic classification.</title>
        <authorList>
            <person name="Goeker M."/>
        </authorList>
    </citation>
    <scope>NUCLEOTIDE SEQUENCE [LARGE SCALE GENOMIC DNA]</scope>
    <source>
        <strain evidence="1 2">DSM 27696</strain>
    </source>
</reference>
<evidence type="ECO:0000313" key="1">
    <source>
        <dbReference type="EMBL" id="RCW70631.1"/>
    </source>
</evidence>
<proteinExistence type="predicted"/>
<accession>A0A368XRP0</accession>
<comment type="caution">
    <text evidence="1">The sequence shown here is derived from an EMBL/GenBank/DDBJ whole genome shotgun (WGS) entry which is preliminary data.</text>
</comment>
<organism evidence="1 2">
    <name type="scientific">Saliterribacillus persicus</name>
    <dbReference type="NCBI Taxonomy" id="930114"/>
    <lineage>
        <taxon>Bacteria</taxon>
        <taxon>Bacillati</taxon>
        <taxon>Bacillota</taxon>
        <taxon>Bacilli</taxon>
        <taxon>Bacillales</taxon>
        <taxon>Bacillaceae</taxon>
        <taxon>Saliterribacillus</taxon>
    </lineage>
</organism>
<dbReference type="RefSeq" id="WP_245937423.1">
    <property type="nucleotide sequence ID" value="NZ_QPJJ01000006.1"/>
</dbReference>
<protein>
    <submittedName>
        <fullName evidence="1">Uncharacterized protein</fullName>
    </submittedName>
</protein>